<dbReference type="GO" id="GO:0006310">
    <property type="term" value="P:DNA recombination"/>
    <property type="evidence" value="ECO:0007669"/>
    <property type="project" value="TreeGrafter"/>
</dbReference>
<dbReference type="Proteomes" id="UP000827429">
    <property type="component" value="Segment"/>
</dbReference>
<dbReference type="InterPro" id="IPR027417">
    <property type="entry name" value="P-loop_NTPase"/>
</dbReference>
<sequence>MEFVPSKRNQETVTLNKGQQKAVDNLIDFIASPFSKGSNVQALCGAGGVGKTFVMKYVIEHCRYTRSMIICAAPTHKACRVLANATKMKVDTIQKLFGFRLDVNIEDFDPNNPAFKPVGSVKFNGDTTRVLIIDESSMLNRALVNYILAYCRKQEIKVIFIGDDSQLAPVKETVSYAFKVASKINRLTEIVRQEDTNPIRELLDILRIDIKNRSYNFLSYICNHRKDVVNGKGYIVVGNAEFKQLINRGFVDKDFEKDVDLYRLVAYTNKAVTGWNNHIRNVTIKNADRSILNNNDLIMSYTTIVDKFNDIIINNSEDYIIRDILNFVDQDYGFKGFMVKFQAIHGGGITKPLFVIDHRDAYTFNTYCQELNYLVETAKAAQSYDRSSKWKKYFEFKRKYLLLCDVRDTLGRIIFTRDIDYGFALTSHKAQGSTYKNVFVDINDMVFDKNGHPYTNADDLLRRLYVACSRASDFLVLNYG</sequence>
<dbReference type="CDD" id="cd18809">
    <property type="entry name" value="SF1_C_RecD"/>
    <property type="match status" value="1"/>
</dbReference>
<dbReference type="SUPFAM" id="SSF52540">
    <property type="entry name" value="P-loop containing nucleoside triphosphate hydrolases"/>
    <property type="match status" value="1"/>
</dbReference>
<evidence type="ECO:0000256" key="1">
    <source>
        <dbReference type="ARBA" id="ARBA00022741"/>
    </source>
</evidence>
<dbReference type="KEGG" id="vg:75691356"/>
<dbReference type="EMBL" id="MZ130476">
    <property type="protein sequence ID" value="QWM89217.1"/>
    <property type="molecule type" value="Genomic_DNA"/>
</dbReference>
<keyword evidence="5" id="KW-1185">Reference proteome</keyword>
<dbReference type="GO" id="GO:0005524">
    <property type="term" value="F:ATP binding"/>
    <property type="evidence" value="ECO:0007669"/>
    <property type="project" value="UniProtKB-KW"/>
</dbReference>
<keyword evidence="2" id="KW-0067">ATP-binding</keyword>
<keyword evidence="4" id="KW-0347">Helicase</keyword>
<dbReference type="GeneID" id="75691356"/>
<dbReference type="Gene3D" id="3.40.50.300">
    <property type="entry name" value="P-loop containing nucleotide triphosphate hydrolases"/>
    <property type="match status" value="2"/>
</dbReference>
<evidence type="ECO:0000313" key="4">
    <source>
        <dbReference type="EMBL" id="QWM89217.1"/>
    </source>
</evidence>
<dbReference type="PANTHER" id="PTHR43788:SF6">
    <property type="entry name" value="DNA HELICASE B"/>
    <property type="match status" value="1"/>
</dbReference>
<keyword evidence="1" id="KW-0547">Nucleotide-binding</keyword>
<feature type="domain" description="UvrD-like helicase C-terminal" evidence="3">
    <location>
        <begin position="422"/>
        <end position="477"/>
    </location>
</feature>
<reference evidence="4 5" key="1">
    <citation type="submission" date="2021-04" db="EMBL/GenBank/DDBJ databases">
        <authorList>
            <person name="Shkoporov A.N."/>
            <person name="Stockdale S.R."/>
            <person name="Guerin E."/>
            <person name="Ross R.P."/>
            <person name="Hill C."/>
        </authorList>
    </citation>
    <scope>NUCLEOTIDE SEQUENCE [LARGE SCALE GENOMIC DNA]</scope>
    <source>
        <strain evidence="5">cr123_1</strain>
    </source>
</reference>
<keyword evidence="4" id="KW-0378">Hydrolase</keyword>
<dbReference type="GO" id="GO:0017116">
    <property type="term" value="F:single-stranded DNA helicase activity"/>
    <property type="evidence" value="ECO:0007669"/>
    <property type="project" value="TreeGrafter"/>
</dbReference>
<evidence type="ECO:0000256" key="2">
    <source>
        <dbReference type="ARBA" id="ARBA00022840"/>
    </source>
</evidence>
<dbReference type="RefSeq" id="YP_010358789.1">
    <property type="nucleotide sequence ID" value="NC_062766.1"/>
</dbReference>
<name>A0AAE7V3J9_9CAUD</name>
<protein>
    <submittedName>
        <fullName evidence="4">SF1 helicase</fullName>
    </submittedName>
</protein>
<dbReference type="InterPro" id="IPR050534">
    <property type="entry name" value="Coronavir_polyprotein_1ab"/>
</dbReference>
<organism evidence="4 5">
    <name type="scientific">uncultured phage cr123_1</name>
    <dbReference type="NCBI Taxonomy" id="2986401"/>
    <lineage>
        <taxon>Viruses</taxon>
        <taxon>Duplodnaviria</taxon>
        <taxon>Heunggongvirae</taxon>
        <taxon>Uroviricota</taxon>
        <taxon>Caudoviricetes</taxon>
        <taxon>Crassvirales</taxon>
        <taxon>Intestiviridae</taxon>
        <taxon>Crudevirinae</taxon>
        <taxon>Delmidovirus</taxon>
        <taxon>Delmidovirus copri</taxon>
    </lineage>
</organism>
<dbReference type="Pfam" id="PF13604">
    <property type="entry name" value="AAA_30"/>
    <property type="match status" value="1"/>
</dbReference>
<dbReference type="InterPro" id="IPR027785">
    <property type="entry name" value="UvrD-like_helicase_C"/>
</dbReference>
<evidence type="ECO:0000259" key="3">
    <source>
        <dbReference type="Pfam" id="PF13538"/>
    </source>
</evidence>
<dbReference type="Pfam" id="PF13538">
    <property type="entry name" value="UvrD_C_2"/>
    <property type="match status" value="1"/>
</dbReference>
<proteinExistence type="predicted"/>
<gene>
    <name evidence="4" type="primary">gp_15318</name>
</gene>
<evidence type="ECO:0000313" key="5">
    <source>
        <dbReference type="Proteomes" id="UP000827429"/>
    </source>
</evidence>
<accession>A0AAE7V3J9</accession>
<dbReference type="PANTHER" id="PTHR43788">
    <property type="entry name" value="DNA2/NAM7 HELICASE FAMILY MEMBER"/>
    <property type="match status" value="1"/>
</dbReference>
<dbReference type="GO" id="GO:0009338">
    <property type="term" value="C:exodeoxyribonuclease V complex"/>
    <property type="evidence" value="ECO:0007669"/>
    <property type="project" value="TreeGrafter"/>
</dbReference>